<keyword evidence="3 5" id="KW-0697">Rotamase</keyword>
<dbReference type="InterPro" id="IPR001179">
    <property type="entry name" value="PPIase_FKBP_dom"/>
</dbReference>
<dbReference type="Pfam" id="PF00254">
    <property type="entry name" value="FKBP_C"/>
    <property type="match status" value="1"/>
</dbReference>
<evidence type="ECO:0000256" key="5">
    <source>
        <dbReference type="PROSITE-ProRule" id="PRU00277"/>
    </source>
</evidence>
<dbReference type="Gene3D" id="3.10.50.40">
    <property type="match status" value="1"/>
</dbReference>
<keyword evidence="7" id="KW-0732">Signal</keyword>
<dbReference type="SUPFAM" id="SSF54534">
    <property type="entry name" value="FKBP-like"/>
    <property type="match status" value="1"/>
</dbReference>
<dbReference type="EC" id="5.2.1.8" evidence="6"/>
<dbReference type="Gene3D" id="1.10.287.460">
    <property type="entry name" value="Peptidyl-prolyl cis-trans isomerase, FKBP-type, N-terminal domain"/>
    <property type="match status" value="1"/>
</dbReference>
<feature type="signal peptide" evidence="7">
    <location>
        <begin position="1"/>
        <end position="19"/>
    </location>
</feature>
<accession>A0ABV4CXX7</accession>
<reference evidence="9 10" key="1">
    <citation type="submission" date="2024-03" db="EMBL/GenBank/DDBJ databases">
        <title>Mouse gut bacterial collection (mGBC) of GemPharmatech.</title>
        <authorList>
            <person name="He Y."/>
            <person name="Dong L."/>
            <person name="Wu D."/>
            <person name="Gao X."/>
            <person name="Lin Z."/>
        </authorList>
    </citation>
    <scope>NUCLEOTIDE SEQUENCE [LARGE SCALE GENOMIC DNA]</scope>
    <source>
        <strain evidence="9 10">54-13</strain>
    </source>
</reference>
<dbReference type="PROSITE" id="PS50059">
    <property type="entry name" value="FKBP_PPIASE"/>
    <property type="match status" value="1"/>
</dbReference>
<sequence length="294" mass="31864">MKKFILACGVGAMLMSVTACNKSQAASSEDAALNDSVSVLFAKVIGSQFNENFTREGDPKMDKAAFMRGLQTAVMVDTADVAYLQGLSMGTRLAQQFNYFYQQLGVEVDRNEFMAEFKKAFMADSVGDSMMDQQLLNNLMEKAQARAEERKLEELNNAPEAVANRKAGEAYIDSIKGKDAAIKTTASGLSYKVINEGAGDSITDKDQVAVIYTGELIDGTVFDDSKGEARTFSPRNVVPGFGEGLKMMKKGAKYVLYIPGDLAYGVKGQPYAKIGPNQTLIFNVEVADVNPGKK</sequence>
<feature type="domain" description="PPIase FKBP-type" evidence="8">
    <location>
        <begin position="205"/>
        <end position="290"/>
    </location>
</feature>
<evidence type="ECO:0000313" key="10">
    <source>
        <dbReference type="Proteomes" id="UP001565200"/>
    </source>
</evidence>
<dbReference type="InterPro" id="IPR000774">
    <property type="entry name" value="PPIase_FKBP_N"/>
</dbReference>
<evidence type="ECO:0000256" key="6">
    <source>
        <dbReference type="RuleBase" id="RU003915"/>
    </source>
</evidence>
<dbReference type="RefSeq" id="WP_121697996.1">
    <property type="nucleotide sequence ID" value="NZ_JBCLPP010000039.1"/>
</dbReference>
<comment type="catalytic activity">
    <reaction evidence="1 5 6">
        <text>[protein]-peptidylproline (omega=180) = [protein]-peptidylproline (omega=0)</text>
        <dbReference type="Rhea" id="RHEA:16237"/>
        <dbReference type="Rhea" id="RHEA-COMP:10747"/>
        <dbReference type="Rhea" id="RHEA-COMP:10748"/>
        <dbReference type="ChEBI" id="CHEBI:83833"/>
        <dbReference type="ChEBI" id="CHEBI:83834"/>
        <dbReference type="EC" id="5.2.1.8"/>
    </reaction>
</comment>
<gene>
    <name evidence="9" type="ORF">AAK873_11685</name>
</gene>
<dbReference type="GO" id="GO:0003755">
    <property type="term" value="F:peptidyl-prolyl cis-trans isomerase activity"/>
    <property type="evidence" value="ECO:0007669"/>
    <property type="project" value="UniProtKB-EC"/>
</dbReference>
<dbReference type="PROSITE" id="PS51257">
    <property type="entry name" value="PROKAR_LIPOPROTEIN"/>
    <property type="match status" value="1"/>
</dbReference>
<evidence type="ECO:0000256" key="7">
    <source>
        <dbReference type="SAM" id="SignalP"/>
    </source>
</evidence>
<evidence type="ECO:0000256" key="1">
    <source>
        <dbReference type="ARBA" id="ARBA00000971"/>
    </source>
</evidence>
<evidence type="ECO:0000259" key="8">
    <source>
        <dbReference type="PROSITE" id="PS50059"/>
    </source>
</evidence>
<dbReference type="Proteomes" id="UP001565200">
    <property type="component" value="Unassembled WGS sequence"/>
</dbReference>
<dbReference type="Pfam" id="PF01346">
    <property type="entry name" value="FKBP_N"/>
    <property type="match status" value="1"/>
</dbReference>
<evidence type="ECO:0000313" key="9">
    <source>
        <dbReference type="EMBL" id="MEY8246270.1"/>
    </source>
</evidence>
<dbReference type="EMBL" id="JBCLPP010000039">
    <property type="protein sequence ID" value="MEY8246270.1"/>
    <property type="molecule type" value="Genomic_DNA"/>
</dbReference>
<dbReference type="InterPro" id="IPR036944">
    <property type="entry name" value="PPIase_FKBP_N_sf"/>
</dbReference>
<keyword evidence="4 5" id="KW-0413">Isomerase</keyword>
<comment type="similarity">
    <text evidence="2 6">Belongs to the FKBP-type PPIase family.</text>
</comment>
<dbReference type="PANTHER" id="PTHR43811">
    <property type="entry name" value="FKBP-TYPE PEPTIDYL-PROLYL CIS-TRANS ISOMERASE FKPA"/>
    <property type="match status" value="1"/>
</dbReference>
<evidence type="ECO:0000256" key="3">
    <source>
        <dbReference type="ARBA" id="ARBA00023110"/>
    </source>
</evidence>
<name>A0ABV4CXX7_9BACT</name>
<comment type="caution">
    <text evidence="9">The sequence shown here is derived from an EMBL/GenBank/DDBJ whole genome shotgun (WGS) entry which is preliminary data.</text>
</comment>
<feature type="chain" id="PRO_5045886699" description="Peptidyl-prolyl cis-trans isomerase" evidence="7">
    <location>
        <begin position="20"/>
        <end position="294"/>
    </location>
</feature>
<proteinExistence type="inferred from homology"/>
<dbReference type="PANTHER" id="PTHR43811:SF19">
    <property type="entry name" value="39 KDA FK506-BINDING NUCLEAR PROTEIN"/>
    <property type="match status" value="1"/>
</dbReference>
<evidence type="ECO:0000256" key="4">
    <source>
        <dbReference type="ARBA" id="ARBA00023235"/>
    </source>
</evidence>
<keyword evidence="10" id="KW-1185">Reference proteome</keyword>
<evidence type="ECO:0000256" key="2">
    <source>
        <dbReference type="ARBA" id="ARBA00006577"/>
    </source>
</evidence>
<protein>
    <recommendedName>
        <fullName evidence="6">Peptidyl-prolyl cis-trans isomerase</fullName>
        <ecNumber evidence="6">5.2.1.8</ecNumber>
    </recommendedName>
</protein>
<organism evidence="9 10">
    <name type="scientific">Heminiphilus faecis</name>
    <dbReference type="NCBI Taxonomy" id="2601703"/>
    <lineage>
        <taxon>Bacteria</taxon>
        <taxon>Pseudomonadati</taxon>
        <taxon>Bacteroidota</taxon>
        <taxon>Bacteroidia</taxon>
        <taxon>Bacteroidales</taxon>
        <taxon>Muribaculaceae</taxon>
        <taxon>Heminiphilus</taxon>
    </lineage>
</organism>
<dbReference type="InterPro" id="IPR046357">
    <property type="entry name" value="PPIase_dom_sf"/>
</dbReference>